<keyword evidence="4" id="KW-0813">Transport</keyword>
<evidence type="ECO:0000256" key="3">
    <source>
        <dbReference type="ARBA" id="ARBA00020392"/>
    </source>
</evidence>
<dbReference type="GO" id="GO:0044781">
    <property type="term" value="P:bacterial-type flagellum organization"/>
    <property type="evidence" value="ECO:0007669"/>
    <property type="project" value="UniProtKB-KW"/>
</dbReference>
<protein>
    <recommendedName>
        <fullName evidence="3">Flagellar FliJ protein</fullName>
    </recommendedName>
</protein>
<evidence type="ECO:0000256" key="1">
    <source>
        <dbReference type="ARBA" id="ARBA00004413"/>
    </source>
</evidence>
<comment type="similarity">
    <text evidence="2">Belongs to the FliJ family.</text>
</comment>
<keyword evidence="12" id="KW-0966">Cell projection</keyword>
<dbReference type="GO" id="GO:0071973">
    <property type="term" value="P:bacterial-type flagellum-dependent cell motility"/>
    <property type="evidence" value="ECO:0007669"/>
    <property type="project" value="InterPro"/>
</dbReference>
<dbReference type="GO" id="GO:0015031">
    <property type="term" value="P:protein transport"/>
    <property type="evidence" value="ECO:0007669"/>
    <property type="project" value="UniProtKB-KW"/>
</dbReference>
<keyword evidence="5" id="KW-1003">Cell membrane</keyword>
<dbReference type="AlphaFoldDB" id="A0A1N6PLD6"/>
<keyword evidence="12" id="KW-0282">Flagellum</keyword>
<keyword evidence="7" id="KW-1005">Bacterial flagellum biogenesis</keyword>
<dbReference type="RefSeq" id="WP_076487819.1">
    <property type="nucleotide sequence ID" value="NZ_FTMS01000003.1"/>
</dbReference>
<dbReference type="GO" id="GO:0009288">
    <property type="term" value="C:bacterial-type flagellum"/>
    <property type="evidence" value="ECO:0007669"/>
    <property type="project" value="InterPro"/>
</dbReference>
<name>A0A1N6PLD6_9SPIO</name>
<dbReference type="EMBL" id="FTMS01000003">
    <property type="protein sequence ID" value="SIQ05160.1"/>
    <property type="molecule type" value="Genomic_DNA"/>
</dbReference>
<dbReference type="GO" id="GO:0005886">
    <property type="term" value="C:plasma membrane"/>
    <property type="evidence" value="ECO:0007669"/>
    <property type="project" value="UniProtKB-SubCell"/>
</dbReference>
<evidence type="ECO:0000313" key="12">
    <source>
        <dbReference type="EMBL" id="SIQ05160.1"/>
    </source>
</evidence>
<dbReference type="Gene3D" id="1.10.287.1700">
    <property type="match status" value="1"/>
</dbReference>
<dbReference type="Proteomes" id="UP000186400">
    <property type="component" value="Unassembled WGS sequence"/>
</dbReference>
<evidence type="ECO:0000256" key="6">
    <source>
        <dbReference type="ARBA" id="ARBA00022500"/>
    </source>
</evidence>
<evidence type="ECO:0000256" key="2">
    <source>
        <dbReference type="ARBA" id="ARBA00010004"/>
    </source>
</evidence>
<keyword evidence="12" id="KW-0969">Cilium</keyword>
<evidence type="ECO:0000313" key="13">
    <source>
        <dbReference type="Proteomes" id="UP000186400"/>
    </source>
</evidence>
<gene>
    <name evidence="12" type="ORF">SAMN05920897_10333</name>
</gene>
<evidence type="ECO:0000256" key="4">
    <source>
        <dbReference type="ARBA" id="ARBA00022448"/>
    </source>
</evidence>
<evidence type="ECO:0000256" key="9">
    <source>
        <dbReference type="ARBA" id="ARBA00023136"/>
    </source>
</evidence>
<keyword evidence="9" id="KW-0472">Membrane</keyword>
<comment type="subcellular location">
    <subcellularLocation>
        <location evidence="1">Cell membrane</location>
        <topology evidence="1">Peripheral membrane protein</topology>
        <orientation evidence="1">Cytoplasmic side</orientation>
    </subcellularLocation>
</comment>
<organism evidence="12 13">
    <name type="scientific">Alkalispirochaeta americana</name>
    <dbReference type="NCBI Taxonomy" id="159291"/>
    <lineage>
        <taxon>Bacteria</taxon>
        <taxon>Pseudomonadati</taxon>
        <taxon>Spirochaetota</taxon>
        <taxon>Spirochaetia</taxon>
        <taxon>Spirochaetales</taxon>
        <taxon>Spirochaetaceae</taxon>
        <taxon>Alkalispirochaeta</taxon>
    </lineage>
</organism>
<dbReference type="InterPro" id="IPR012823">
    <property type="entry name" value="Flagell_FliJ"/>
</dbReference>
<evidence type="ECO:0000256" key="7">
    <source>
        <dbReference type="ARBA" id="ARBA00022795"/>
    </source>
</evidence>
<keyword evidence="13" id="KW-1185">Reference proteome</keyword>
<evidence type="ECO:0000256" key="10">
    <source>
        <dbReference type="ARBA" id="ARBA00023225"/>
    </source>
</evidence>
<reference evidence="12 13" key="1">
    <citation type="submission" date="2017-01" db="EMBL/GenBank/DDBJ databases">
        <authorList>
            <person name="Mah S.A."/>
            <person name="Swanson W.J."/>
            <person name="Moy G.W."/>
            <person name="Vacquier V.D."/>
        </authorList>
    </citation>
    <scope>NUCLEOTIDE SEQUENCE [LARGE SCALE GENOMIC DNA]</scope>
    <source>
        <strain evidence="12 13">ASpG1</strain>
    </source>
</reference>
<dbReference type="STRING" id="159291.SAMN05920897_10333"/>
<keyword evidence="11" id="KW-0175">Coiled coil</keyword>
<accession>A0A1N6PLD6</accession>
<evidence type="ECO:0000256" key="8">
    <source>
        <dbReference type="ARBA" id="ARBA00022927"/>
    </source>
</evidence>
<dbReference type="GO" id="GO:0006935">
    <property type="term" value="P:chemotaxis"/>
    <property type="evidence" value="ECO:0007669"/>
    <property type="project" value="UniProtKB-KW"/>
</dbReference>
<dbReference type="InterPro" id="IPR053716">
    <property type="entry name" value="Flag_assembly_chemotaxis_eff"/>
</dbReference>
<sequence length="149" mass="17625">MRKFHFRLQAILDIRRHQEDQRRLELGAATAECTRITGEIEVRRELCRRTLTEGEPGARLEDLGYRSVQAAYALRLRHEEATLQKELEQAQEVRQKAALRYQEARRAADVLDRLRERRAAVYRREQIQEEQNKLDDIVMSRRMGHGSTL</sequence>
<keyword evidence="6" id="KW-0145">Chemotaxis</keyword>
<evidence type="ECO:0000256" key="11">
    <source>
        <dbReference type="SAM" id="Coils"/>
    </source>
</evidence>
<feature type="coiled-coil region" evidence="11">
    <location>
        <begin position="73"/>
        <end position="107"/>
    </location>
</feature>
<dbReference type="Pfam" id="PF02050">
    <property type="entry name" value="FliJ"/>
    <property type="match status" value="1"/>
</dbReference>
<proteinExistence type="inferred from homology"/>
<dbReference type="OrthoDB" id="1707704at2"/>
<evidence type="ECO:0000256" key="5">
    <source>
        <dbReference type="ARBA" id="ARBA00022475"/>
    </source>
</evidence>
<keyword evidence="10" id="KW-1006">Bacterial flagellum protein export</keyword>
<keyword evidence="8" id="KW-0653">Protein transport</keyword>